<accession>A0A4R2GQV2</accession>
<organism evidence="1 2">
    <name type="scientific">Camelimonas lactis</name>
    <dbReference type="NCBI Taxonomy" id="659006"/>
    <lineage>
        <taxon>Bacteria</taxon>
        <taxon>Pseudomonadati</taxon>
        <taxon>Pseudomonadota</taxon>
        <taxon>Alphaproteobacteria</taxon>
        <taxon>Hyphomicrobiales</taxon>
        <taxon>Chelatococcaceae</taxon>
        <taxon>Camelimonas</taxon>
    </lineage>
</organism>
<dbReference type="RefSeq" id="WP_132007994.1">
    <property type="nucleotide sequence ID" value="NZ_JBHUNN010000002.1"/>
</dbReference>
<reference evidence="1 2" key="1">
    <citation type="submission" date="2019-03" db="EMBL/GenBank/DDBJ databases">
        <title>Genomic Encyclopedia of Type Strains, Phase IV (KMG-IV): sequencing the most valuable type-strain genomes for metagenomic binning, comparative biology and taxonomic classification.</title>
        <authorList>
            <person name="Goeker M."/>
        </authorList>
    </citation>
    <scope>NUCLEOTIDE SEQUENCE [LARGE SCALE GENOMIC DNA]</scope>
    <source>
        <strain evidence="1 2">DSM 22958</strain>
    </source>
</reference>
<dbReference type="AlphaFoldDB" id="A0A4R2GQV2"/>
<dbReference type="Proteomes" id="UP000294881">
    <property type="component" value="Unassembled WGS sequence"/>
</dbReference>
<evidence type="ECO:0000313" key="2">
    <source>
        <dbReference type="Proteomes" id="UP000294881"/>
    </source>
</evidence>
<keyword evidence="2" id="KW-1185">Reference proteome</keyword>
<name>A0A4R2GQV2_9HYPH</name>
<sequence length="192" mass="22127">MNFSPRIPQHFHYPNTLTLEQRTPLRMRTLQAKAPTFPDSATREAYTNKAMTTFQQDGVNRIYQRRYKSVGHIHLDDFIHNDYIEKANGPISISDFKHFSELFHEGYRRSDTEVMVNMGVRADGERVLYVSPFHMGALQKRLRTEPLTMPRAEKGAAIAGKIKPSAGYRFEERHASDLTGLEDIADFAIIHF</sequence>
<evidence type="ECO:0000313" key="1">
    <source>
        <dbReference type="EMBL" id="TCO11997.1"/>
    </source>
</evidence>
<gene>
    <name evidence="1" type="ORF">EV666_11035</name>
</gene>
<proteinExistence type="predicted"/>
<comment type="caution">
    <text evidence="1">The sequence shown here is derived from an EMBL/GenBank/DDBJ whole genome shotgun (WGS) entry which is preliminary data.</text>
</comment>
<protein>
    <submittedName>
        <fullName evidence="1">Uncharacterized protein</fullName>
    </submittedName>
</protein>
<dbReference type="EMBL" id="SLWL01000010">
    <property type="protein sequence ID" value="TCO11997.1"/>
    <property type="molecule type" value="Genomic_DNA"/>
</dbReference>